<protein>
    <recommendedName>
        <fullName evidence="2">DUF2510 domain-containing protein</fullName>
    </recommendedName>
</protein>
<proteinExistence type="predicted"/>
<evidence type="ECO:0000313" key="3">
    <source>
        <dbReference type="EMBL" id="BAN02601.1"/>
    </source>
</evidence>
<organism evidence="3 4">
    <name type="scientific">Ilumatobacter coccineus (strain NBRC 103263 / KCTC 29153 / YM16-304)</name>
    <dbReference type="NCBI Taxonomy" id="1313172"/>
    <lineage>
        <taxon>Bacteria</taxon>
        <taxon>Bacillati</taxon>
        <taxon>Actinomycetota</taxon>
        <taxon>Acidimicrobiia</taxon>
        <taxon>Acidimicrobiales</taxon>
        <taxon>Ilumatobacteraceae</taxon>
        <taxon>Ilumatobacter</taxon>
    </lineage>
</organism>
<dbReference type="AlphaFoldDB" id="A0A6C7E801"/>
<keyword evidence="1" id="KW-0812">Transmembrane</keyword>
<feature type="transmembrane region" description="Helical" evidence="1">
    <location>
        <begin position="56"/>
        <end position="78"/>
    </location>
</feature>
<dbReference type="Pfam" id="PF10708">
    <property type="entry name" value="DUF2510"/>
    <property type="match status" value="1"/>
</dbReference>
<dbReference type="OrthoDB" id="5244233at2"/>
<keyword evidence="4" id="KW-1185">Reference proteome</keyword>
<dbReference type="RefSeq" id="WP_015441848.1">
    <property type="nucleotide sequence ID" value="NC_020520.1"/>
</dbReference>
<evidence type="ECO:0000256" key="1">
    <source>
        <dbReference type="SAM" id="Phobius"/>
    </source>
</evidence>
<feature type="transmembrane region" description="Helical" evidence="1">
    <location>
        <begin position="90"/>
        <end position="107"/>
    </location>
</feature>
<dbReference type="EMBL" id="AP012057">
    <property type="protein sequence ID" value="BAN02601.1"/>
    <property type="molecule type" value="Genomic_DNA"/>
</dbReference>
<dbReference type="KEGG" id="aym:YM304_22870"/>
<evidence type="ECO:0000259" key="2">
    <source>
        <dbReference type="Pfam" id="PF10708"/>
    </source>
</evidence>
<keyword evidence="1" id="KW-0472">Membrane</keyword>
<feature type="transmembrane region" description="Helical" evidence="1">
    <location>
        <begin position="119"/>
        <end position="136"/>
    </location>
</feature>
<evidence type="ECO:0000313" key="4">
    <source>
        <dbReference type="Proteomes" id="UP000011863"/>
    </source>
</evidence>
<gene>
    <name evidence="3" type="ORF">YM304_22870</name>
</gene>
<keyword evidence="1" id="KW-1133">Transmembrane helix</keyword>
<name>A0A6C7E801_ILUCY</name>
<sequence>MTVPAGWKDDPEHSDQYRYWDGESWTEHRAPKRKVATPDQPPPPPPPVEVAATPGALWILLAGAGVGVVGAFLPWVSAGPFTVNGIDGDGQITVILAVLLGVIGFVVNKSADKRLSTGGRVGGIVLSLGIALIGAYDISEVSSEVNDLFLPVSVGFGLYLTVLAGVLGLVGTIGLKQRASDAGDQ</sequence>
<feature type="transmembrane region" description="Helical" evidence="1">
    <location>
        <begin position="148"/>
        <end position="170"/>
    </location>
</feature>
<feature type="domain" description="DUF2510" evidence="2">
    <location>
        <begin position="5"/>
        <end position="38"/>
    </location>
</feature>
<accession>A0A6C7E801</accession>
<reference evidence="3 4" key="1">
    <citation type="journal article" date="2013" name="Int. J. Syst. Evol. Microbiol.">
        <title>Ilumatobacter nonamiense sp. nov. and Ilumatobacter coccineum sp. nov., isolated from seashore sand.</title>
        <authorList>
            <person name="Matsumoto A."/>
            <person name="Kasai H."/>
            <person name="Matsuo Y."/>
            <person name="Shizuri Y."/>
            <person name="Ichikawa N."/>
            <person name="Fujita N."/>
            <person name="Omura S."/>
            <person name="Takahashi Y."/>
        </authorList>
    </citation>
    <scope>NUCLEOTIDE SEQUENCE [LARGE SCALE GENOMIC DNA]</scope>
    <source>
        <strain evidence="4">NBRC 103263 / KCTC 29153 / YM16-304</strain>
    </source>
</reference>
<dbReference type="Proteomes" id="UP000011863">
    <property type="component" value="Chromosome"/>
</dbReference>
<dbReference type="InterPro" id="IPR018929">
    <property type="entry name" value="DUF2510"/>
</dbReference>